<protein>
    <submittedName>
        <fullName evidence="1">Uncharacterized protein</fullName>
    </submittedName>
</protein>
<dbReference type="Proteomes" id="UP001186974">
    <property type="component" value="Unassembled WGS sequence"/>
</dbReference>
<accession>A0ACC3DCC4</accession>
<gene>
    <name evidence="1" type="ORF">LTS18_011053</name>
</gene>
<evidence type="ECO:0000313" key="1">
    <source>
        <dbReference type="EMBL" id="KAK3065089.1"/>
    </source>
</evidence>
<comment type="caution">
    <text evidence="1">The sequence shown here is derived from an EMBL/GenBank/DDBJ whole genome shotgun (WGS) entry which is preliminary data.</text>
</comment>
<dbReference type="EMBL" id="JAWDJW010006365">
    <property type="protein sequence ID" value="KAK3065089.1"/>
    <property type="molecule type" value="Genomic_DNA"/>
</dbReference>
<evidence type="ECO:0000313" key="2">
    <source>
        <dbReference type="Proteomes" id="UP001186974"/>
    </source>
</evidence>
<sequence>MTHSKQDRYFRHFDSGIGLSFDERDHDDSASSSDSDFDDAVGTQDKIRSVLEKLAAYDAGHLSGARTSGAVDNEAEREAEPLSFFDLPANVRILVYSYALTSDIPISCPIFTSPYTFVDSLRRDCVSPGLIIIPRPALGVNILRTCRRIYHEATHVLYQDNHFVAHLGHHRKVLEILEHGKLEVRNIRHGGRDICVKGFYTTVRAMTATCLPAWISTLTDTSGAKHSATRNTTFVAHYGRFMTFPSLESSSSRSYLSLIAMSHTTLGIAITVRDMHSAGGYNLEWIPIQISRAAVDWDRALPWVPSHCCVDLSPFRDQPQALPSLAASSLPGSLWVSPTTLSIALGYPLMLQGQAHDRHQLLVADEGRVKDKLLTRWMWR</sequence>
<proteinExistence type="predicted"/>
<organism evidence="1 2">
    <name type="scientific">Coniosporium uncinatum</name>
    <dbReference type="NCBI Taxonomy" id="93489"/>
    <lineage>
        <taxon>Eukaryota</taxon>
        <taxon>Fungi</taxon>
        <taxon>Dikarya</taxon>
        <taxon>Ascomycota</taxon>
        <taxon>Pezizomycotina</taxon>
        <taxon>Dothideomycetes</taxon>
        <taxon>Dothideomycetes incertae sedis</taxon>
        <taxon>Coniosporium</taxon>
    </lineage>
</organism>
<reference evidence="1" key="1">
    <citation type="submission" date="2024-09" db="EMBL/GenBank/DDBJ databases">
        <title>Black Yeasts Isolated from many extreme environments.</title>
        <authorList>
            <person name="Coleine C."/>
            <person name="Stajich J.E."/>
            <person name="Selbmann L."/>
        </authorList>
    </citation>
    <scope>NUCLEOTIDE SEQUENCE</scope>
    <source>
        <strain evidence="1">CCFEE 5737</strain>
    </source>
</reference>
<name>A0ACC3DCC4_9PEZI</name>
<keyword evidence="2" id="KW-1185">Reference proteome</keyword>